<protein>
    <submittedName>
        <fullName evidence="6">RRM domain-containing protein</fullName>
    </submittedName>
</protein>
<feature type="region of interest" description="Disordered" evidence="2">
    <location>
        <begin position="2684"/>
        <end position="2755"/>
    </location>
</feature>
<feature type="compositionally biased region" description="Basic and acidic residues" evidence="2">
    <location>
        <begin position="1384"/>
        <end position="1422"/>
    </location>
</feature>
<dbReference type="InterPro" id="IPR035979">
    <property type="entry name" value="RBD_domain_sf"/>
</dbReference>
<dbReference type="Proteomes" id="UP000271087">
    <property type="component" value="Unassembled WGS sequence"/>
</dbReference>
<dbReference type="STRING" id="42157.A0A182E611"/>
<feature type="compositionally biased region" description="Basic and acidic residues" evidence="2">
    <location>
        <begin position="1968"/>
        <end position="1978"/>
    </location>
</feature>
<feature type="compositionally biased region" description="Polar residues" evidence="2">
    <location>
        <begin position="1325"/>
        <end position="1344"/>
    </location>
</feature>
<dbReference type="InterPro" id="IPR000504">
    <property type="entry name" value="RRM_dom"/>
</dbReference>
<feature type="region of interest" description="Disordered" evidence="2">
    <location>
        <begin position="1968"/>
        <end position="2121"/>
    </location>
</feature>
<name>A0A182E611_ONCOC</name>
<feature type="compositionally biased region" description="Polar residues" evidence="2">
    <location>
        <begin position="660"/>
        <end position="670"/>
    </location>
</feature>
<feature type="compositionally biased region" description="Acidic residues" evidence="2">
    <location>
        <begin position="1710"/>
        <end position="1724"/>
    </location>
</feature>
<feature type="compositionally biased region" description="Basic and acidic residues" evidence="2">
    <location>
        <begin position="2015"/>
        <end position="2045"/>
    </location>
</feature>
<organism evidence="6">
    <name type="scientific">Onchocerca ochengi</name>
    <name type="common">Filarial nematode worm</name>
    <dbReference type="NCBI Taxonomy" id="42157"/>
    <lineage>
        <taxon>Eukaryota</taxon>
        <taxon>Metazoa</taxon>
        <taxon>Ecdysozoa</taxon>
        <taxon>Nematoda</taxon>
        <taxon>Chromadorea</taxon>
        <taxon>Rhabditida</taxon>
        <taxon>Spirurina</taxon>
        <taxon>Spiruromorpha</taxon>
        <taxon>Filarioidea</taxon>
        <taxon>Onchocercidae</taxon>
        <taxon>Onchocerca</taxon>
    </lineage>
</organism>
<reference evidence="6" key="1">
    <citation type="submission" date="2016-06" db="UniProtKB">
        <authorList>
            <consortium name="WormBaseParasite"/>
        </authorList>
    </citation>
    <scope>IDENTIFICATION</scope>
</reference>
<dbReference type="WBParaSite" id="nOo.2.0.1.t03447-RA">
    <property type="protein sequence ID" value="nOo.2.0.1.t03447-RA"/>
    <property type="gene ID" value="nOo.2.0.1.g03447"/>
</dbReference>
<feature type="compositionally biased region" description="Polar residues" evidence="2">
    <location>
        <begin position="1236"/>
        <end position="1250"/>
    </location>
</feature>
<feature type="region of interest" description="Disordered" evidence="2">
    <location>
        <begin position="2137"/>
        <end position="2157"/>
    </location>
</feature>
<feature type="compositionally biased region" description="Low complexity" evidence="2">
    <location>
        <begin position="1357"/>
        <end position="1380"/>
    </location>
</feature>
<feature type="compositionally biased region" description="Acidic residues" evidence="2">
    <location>
        <begin position="1763"/>
        <end position="1787"/>
    </location>
</feature>
<feature type="compositionally biased region" description="Polar residues" evidence="2">
    <location>
        <begin position="2684"/>
        <end position="2711"/>
    </location>
</feature>
<evidence type="ECO:0000313" key="6">
    <source>
        <dbReference type="WBParaSite" id="nOo.2.0.1.t03447-RA"/>
    </source>
</evidence>
<feature type="compositionally biased region" description="Basic and acidic residues" evidence="2">
    <location>
        <begin position="119"/>
        <end position="152"/>
    </location>
</feature>
<feature type="compositionally biased region" description="Low complexity" evidence="2">
    <location>
        <begin position="1623"/>
        <end position="1634"/>
    </location>
</feature>
<feature type="region of interest" description="Disordered" evidence="2">
    <location>
        <begin position="747"/>
        <end position="766"/>
    </location>
</feature>
<keyword evidence="1" id="KW-0694">RNA-binding</keyword>
<gene>
    <name evidence="4" type="ORF">NOO_LOCUS3447</name>
</gene>
<feature type="compositionally biased region" description="Low complexity" evidence="2">
    <location>
        <begin position="167"/>
        <end position="186"/>
    </location>
</feature>
<feature type="region of interest" description="Disordered" evidence="2">
    <location>
        <begin position="1012"/>
        <end position="1056"/>
    </location>
</feature>
<feature type="compositionally biased region" description="Polar residues" evidence="2">
    <location>
        <begin position="1"/>
        <end position="33"/>
    </location>
</feature>
<feature type="compositionally biased region" description="Basic and acidic residues" evidence="2">
    <location>
        <begin position="800"/>
        <end position="810"/>
    </location>
</feature>
<feature type="region of interest" description="Disordered" evidence="2">
    <location>
        <begin position="883"/>
        <end position="999"/>
    </location>
</feature>
<dbReference type="Pfam" id="PF00076">
    <property type="entry name" value="RRM_1"/>
    <property type="match status" value="1"/>
</dbReference>
<feature type="region of interest" description="Disordered" evidence="2">
    <location>
        <begin position="2567"/>
        <end position="2626"/>
    </location>
</feature>
<feature type="compositionally biased region" description="Polar residues" evidence="2">
    <location>
        <begin position="2107"/>
        <end position="2119"/>
    </location>
</feature>
<feature type="compositionally biased region" description="Basic residues" evidence="2">
    <location>
        <begin position="907"/>
        <end position="918"/>
    </location>
</feature>
<evidence type="ECO:0000256" key="2">
    <source>
        <dbReference type="SAM" id="MobiDB-lite"/>
    </source>
</evidence>
<evidence type="ECO:0000259" key="3">
    <source>
        <dbReference type="PROSITE" id="PS50102"/>
    </source>
</evidence>
<dbReference type="PROSITE" id="PS50102">
    <property type="entry name" value="RRM"/>
    <property type="match status" value="2"/>
</dbReference>
<feature type="region of interest" description="Disordered" evidence="2">
    <location>
        <begin position="1325"/>
        <end position="1639"/>
    </location>
</feature>
<proteinExistence type="predicted"/>
<feature type="compositionally biased region" description="Basic residues" evidence="2">
    <location>
        <begin position="1608"/>
        <end position="1620"/>
    </location>
</feature>
<feature type="compositionally biased region" description="Basic and acidic residues" evidence="2">
    <location>
        <begin position="1452"/>
        <end position="1515"/>
    </location>
</feature>
<feature type="compositionally biased region" description="Basic and acidic residues" evidence="2">
    <location>
        <begin position="2609"/>
        <end position="2626"/>
    </location>
</feature>
<feature type="region of interest" description="Disordered" evidence="2">
    <location>
        <begin position="2231"/>
        <end position="2311"/>
    </location>
</feature>
<feature type="region of interest" description="Disordered" evidence="2">
    <location>
        <begin position="1"/>
        <end position="51"/>
    </location>
</feature>
<feature type="compositionally biased region" description="Low complexity" evidence="2">
    <location>
        <begin position="2712"/>
        <end position="2755"/>
    </location>
</feature>
<dbReference type="EMBL" id="UYRW01000657">
    <property type="protein sequence ID" value="VDK69185.1"/>
    <property type="molecule type" value="Genomic_DNA"/>
</dbReference>
<feature type="domain" description="RRM" evidence="3">
    <location>
        <begin position="231"/>
        <end position="311"/>
    </location>
</feature>
<dbReference type="GO" id="GO:0003723">
    <property type="term" value="F:RNA binding"/>
    <property type="evidence" value="ECO:0007669"/>
    <property type="project" value="UniProtKB-UniRule"/>
</dbReference>
<evidence type="ECO:0000256" key="1">
    <source>
        <dbReference type="PROSITE-ProRule" id="PRU00176"/>
    </source>
</evidence>
<feature type="compositionally biased region" description="Low complexity" evidence="2">
    <location>
        <begin position="633"/>
        <end position="655"/>
    </location>
</feature>
<feature type="compositionally biased region" description="Low complexity" evidence="2">
    <location>
        <begin position="1030"/>
        <end position="1046"/>
    </location>
</feature>
<accession>A0A182E611</accession>
<feature type="compositionally biased region" description="Polar residues" evidence="2">
    <location>
        <begin position="1423"/>
        <end position="1442"/>
    </location>
</feature>
<reference evidence="4 5" key="2">
    <citation type="submission" date="2018-08" db="EMBL/GenBank/DDBJ databases">
        <authorList>
            <person name="Laetsch R D."/>
            <person name="Stevens L."/>
            <person name="Kumar S."/>
            <person name="Blaxter L. M."/>
        </authorList>
    </citation>
    <scope>NUCLEOTIDE SEQUENCE [LARGE SCALE GENOMIC DNA]</scope>
</reference>
<feature type="compositionally biased region" description="Low complexity" evidence="2">
    <location>
        <begin position="2047"/>
        <end position="2061"/>
    </location>
</feature>
<feature type="compositionally biased region" description="Polar residues" evidence="2">
    <location>
        <begin position="2069"/>
        <end position="2081"/>
    </location>
</feature>
<feature type="compositionally biased region" description="Polar residues" evidence="2">
    <location>
        <begin position="1012"/>
        <end position="1022"/>
    </location>
</feature>
<feature type="region of interest" description="Disordered" evidence="2">
    <location>
        <begin position="107"/>
        <end position="197"/>
    </location>
</feature>
<evidence type="ECO:0000313" key="5">
    <source>
        <dbReference type="Proteomes" id="UP000271087"/>
    </source>
</evidence>
<feature type="compositionally biased region" description="Low complexity" evidence="2">
    <location>
        <begin position="607"/>
        <end position="619"/>
    </location>
</feature>
<feature type="compositionally biased region" description="Basic and acidic residues" evidence="2">
    <location>
        <begin position="1531"/>
        <end position="1607"/>
    </location>
</feature>
<feature type="compositionally biased region" description="Low complexity" evidence="2">
    <location>
        <begin position="2293"/>
        <end position="2307"/>
    </location>
</feature>
<feature type="compositionally biased region" description="Basic and acidic residues" evidence="2">
    <location>
        <begin position="576"/>
        <end position="591"/>
    </location>
</feature>
<feature type="compositionally biased region" description="Basic and acidic residues" evidence="2">
    <location>
        <begin position="1850"/>
        <end position="1880"/>
    </location>
</feature>
<feature type="region of interest" description="Disordered" evidence="2">
    <location>
        <begin position="771"/>
        <end position="831"/>
    </location>
</feature>
<feature type="compositionally biased region" description="Polar residues" evidence="2">
    <location>
        <begin position="2567"/>
        <end position="2579"/>
    </location>
</feature>
<feature type="compositionally biased region" description="Basic and acidic residues" evidence="2">
    <location>
        <begin position="1663"/>
        <end position="1700"/>
    </location>
</feature>
<sequence>MRSGLVNSTTPSNSAVLDSPQNTRNASSSNTATDSHRRSSDLHSPNSSSKQIQKERQKLWFSIKVNKLVAITVISSYCLENMTFHYFMIISKKFLSFNQEVRNIKMSQHRLSSSSLRRQSRERERDRERGNSSRTDERSQRSRTSNSDRRVSASDSRTARRPHHSPRASASSDSSRDSASSSGSSGYHHHSSNTHTVQSTVIKLGASCSRRSDANASNELSASCGNHDSLSGIYVSNLPSSRTEGSLKDGLASFFKKFGKVVHIILETESGPNFVEQRRAFIIFQRLIDAEKLRDIHHLFGLRLKIRFASHAAVTEAYNTYLSTNGQECLSAQDTASTSTSSVVDALTCRASRTLYVGGLERRTTDDSLRSRFSYFGHILETEVKNWESPSPFAFIQFADIHSVVCAINAYTQSAHSSGGKGKLKMNWGRTIVNNKIWIGELPSSCSADYLREKIRVSFTDTFSEVIYDPRHREALLIFSNNEIAQKAFSMIKTKQLAFWNADEKKDVHVPVDYCSEKLHDYFVDRKFRGESGISLNGTGSDSYGSSNTSVCSNSGLAIASTSTSSLLAPPPDPPSHLRDTSSRIDCRKSDSNIPRRRRSGERESCRNSSRPLRYSSYNRSRRRRERARRNDVSPSSSSTSSTSSDSDLTNSSTPDRNRTVVSHSKNNIQCLHRDKTPIYPSSSRQTSSPSNSKPDRNFEETNITTGITLQTVTSRNSTRASLAQLLPPPMPSAPILNPVMITSPNEKKQQEEYHQSTEASKNERELTVRSIDSKLQQSIPSSSSVVDNEIPLETNGKSTTEHRSRKVEQEQQSNVKQLENKGSHDSALHNSVVQRNFATKEMSAITSNRIEEIANTLVNVLQHHSKASTSTTASAPLAIMSGTHHSHSSTCSAQRSTGDACDSSKHHSSKQSAKRTKWPWGNDPIKNHCAIPLDGSANRSKDPRHQKNSPQTSASLPLPKFVHEHRSTSSSLRRSSVPDPFRSPQQQKQDSKCSKNSLSVSSSGVAECSLKQNATENSPSQKVIRGRTHSSLSRSESSNSETMLSPDPLNSTTQPSLVTSTMDIFGDTSPANNSSAYRERLDALGATFQNIEQKFQKTKQNTHLDCDRKGSSQRSYKFEEELERLKARAGSSTSTITIPQSAIITCSHSTSNTFTDSFTKVRSSGTTSIFDSKDTESLKLNRTPLSLSIPMPPASVTSTNSNAYTTVLYTTCTSSSSLPSPQFTGAQLRKPLLPSSITQSSNQTPSSAAASRIAYPPDFSIPPPPFPQPPVPPTLSLAAHKSAAAGTSLILAPPPPPSLICSSISHSLDPTSPCHITSLQPLVRSTGSQNGAQSSSWRTTTKPSTPPPLVHSTVNSKQASVSSASGTSKPSTSGSVSSSAVLEVDKTRPRTQGTDKIREKEHVKTSSKMHVPEKKMSKDSTNKQPSLSELFRQQAQDSSEVLKQLKKVRKEKGDEGICHKSNDENKKGLVESIKEKNSKENEKKLLEKSDQNVAEKEKDKKYGDGRIESQEAKLKMAPQKQPKEKKGKKELKEKDKEHEEGGERSSDKRKTQRQMEKSVKNKSVKYEANVKYKEKVKEKEHLQRYHAKKQEEEKRKQKEKEKEQRRKKELTKKKRKRKKESSTSSNEETSSSEVELHSFDRELKRLFMEEEASGSLGLSMYDRVKQRSSSKPDDAARKNRALELLQERTRSRRNNEQNRPKRVQLESSSSDEEKDSANDEESDSSSGPSVYASRARKKKKTEPKDKSMKKTKSLLQKKLLVDDETECNDVDDDDDDDDDDNDEIEKDSEKSEMDEECTKRRRNRKTAPLKTYKKQKKTTSLSLDDVFGTYSTDDESTKHSRSSIVPSLYKEKNEEENDKKLITKIDESQKSRNEKEKTGNIRRLSLKKERKKGELEENDEDESDAEGKKIIPLKTENKQFLEKSVEKKVAGKKRFSKSDEVGEATAVITVGIPEKKKQKAEKSLVEISMFREDDQKQIKTTPTIPEQKKKGRKPATNGQFEKKLAKKLKRKQKEQHEEQKREAAEAKQKNEKLQGESQRQKMDRAGSGSSDDVGKSDVTSLNDRSPETGIQTHKLSNTKSAWKRHLKAENSEEIKRSKKELKSPNVDVSQMDSDSCESLKTGDVAVVKQEPLNKSHNKIGVNNMKGNASRPESKSDSLFGSTNIDFNLLQSVKVAVTSAPTTMEMEHTKMDPVSKGCVTNVSLQSMSNECCSPRNTSCDESNQSKKYDLVDQKQTTDEPSIATDSVIVPKRPPEDMHFDQNQPKQEQHQELCTSDDDEGGGNVDRNILGRKNSVSSTNSSESGQTSLLSTSSANLETQLEDGPEDQEQQQISVSDRIKILGSAEIFKSGSNCGTEQECVEKTENEEKLSPNDTVIHLSTNDRIFIANSDAECSTDPVVHDADKINNALSKQQQQLQSAERSGASILDSVNDAESNGSFELIDEGRIDDADSFPDQNIDSDIDGIRQQQCHECIYEVEHIRSEAIMEAEEEHADDSECVATVRVQDDVHDVQETEFAVQSIVLDDNRSQHSAEDTATDYLNEGAGSRNSRHDSLNDTAALVNMNLNTNNQEQGNSSQDNIDAGNDGSITSKLSANAEHQEMEAEDADDGKDKMDVDDKQSDSHLDEVIDDVVAGGYMEVDAEQLMRINSKKAKEEAVLRAAAACTQGSIIPKVLPPTSFARSAETSQYDCRNATQGPPHHMQQQQYGTSSYHMQQSLQHQQSQMLQQIPLQQGQGLLSQPSQQQQQQQQQQQLQQNIVRDNSHMVLQQRPQQQQHMGQAAMQQQHQGVRLTSYQQSQLQMMKVPETAYLQAQHLPPIEQRVQGTTVIPQQQQQQIHSLQSKSITTGNLSSYYPGRSAVQQAGAASFASPQMSLQQQQQQHLLLHQQQTANNMQNMSGAVNAGAVHAVSQLPDGRQQVVQAAPSQQQASRLVAQSHLQQQQSINYGSPMMTSTCNAAAIIAPQTVPAASRQLDLNKQMGLSAASLQESVSSNPYDLYANLPKKSTIGTAQSQHQQQ</sequence>
<dbReference type="InterPro" id="IPR012677">
    <property type="entry name" value="Nucleotide-bd_a/b_plait_sf"/>
</dbReference>
<feature type="region of interest" description="Disordered" evidence="2">
    <location>
        <begin position="563"/>
        <end position="707"/>
    </location>
</feature>
<dbReference type="Gene3D" id="3.30.70.330">
    <property type="match status" value="2"/>
</dbReference>
<dbReference type="SMART" id="SM00360">
    <property type="entry name" value="RRM"/>
    <property type="match status" value="2"/>
</dbReference>
<dbReference type="OrthoDB" id="6407164at2759"/>
<feature type="region of interest" description="Disordered" evidence="2">
    <location>
        <begin position="1653"/>
        <end position="1912"/>
    </location>
</feature>
<feature type="domain" description="RRM" evidence="3">
    <location>
        <begin position="353"/>
        <end position="431"/>
    </location>
</feature>
<feature type="region of interest" description="Disordered" evidence="2">
    <location>
        <begin position="2767"/>
        <end position="2787"/>
    </location>
</feature>
<feature type="compositionally biased region" description="Low complexity" evidence="2">
    <location>
        <begin position="678"/>
        <end position="693"/>
    </location>
</feature>
<evidence type="ECO:0000313" key="4">
    <source>
        <dbReference type="EMBL" id="VDK69185.1"/>
    </source>
</evidence>
<feature type="region of interest" description="Disordered" evidence="2">
    <location>
        <begin position="1236"/>
        <end position="1275"/>
    </location>
</feature>
<feature type="compositionally biased region" description="Pro residues" evidence="2">
    <location>
        <begin position="1260"/>
        <end position="1274"/>
    </location>
</feature>
<keyword evidence="5" id="KW-1185">Reference proteome</keyword>
<feature type="compositionally biased region" description="Basic residues" evidence="2">
    <location>
        <begin position="1800"/>
        <end position="1818"/>
    </location>
</feature>
<feature type="compositionally biased region" description="Basic and acidic residues" evidence="2">
    <location>
        <begin position="819"/>
        <end position="828"/>
    </location>
</feature>
<dbReference type="SUPFAM" id="SSF54928">
    <property type="entry name" value="RNA-binding domain, RBD"/>
    <property type="match status" value="2"/>
</dbReference>
<feature type="compositionally biased region" description="Basic residues" evidence="2">
    <location>
        <begin position="2005"/>
        <end position="2014"/>
    </location>
</feature>
<feature type="compositionally biased region" description="Polar residues" evidence="2">
    <location>
        <begin position="42"/>
        <end position="51"/>
    </location>
</feature>